<dbReference type="EMBL" id="AP019791">
    <property type="protein sequence ID" value="BBL79311.1"/>
    <property type="molecule type" value="Genomic_DNA"/>
</dbReference>
<keyword evidence="1" id="KW-0540">Nuclease</keyword>
<evidence type="ECO:0000313" key="6">
    <source>
        <dbReference type="EMBL" id="BBL79311.1"/>
    </source>
</evidence>
<dbReference type="InterPro" id="IPR029060">
    <property type="entry name" value="PIN-like_dom_sf"/>
</dbReference>
<evidence type="ECO:0000256" key="1">
    <source>
        <dbReference type="ARBA" id="ARBA00022722"/>
    </source>
</evidence>
<name>A0A510HH77_9ACTN</name>
<proteinExistence type="predicted"/>
<dbReference type="AlphaFoldDB" id="A0A510HH77"/>
<evidence type="ECO:0000256" key="3">
    <source>
        <dbReference type="ARBA" id="ARBA00022801"/>
    </source>
</evidence>
<dbReference type="RefSeq" id="WP_143527330.1">
    <property type="nucleotide sequence ID" value="NZ_AP019791.1"/>
</dbReference>
<evidence type="ECO:0000259" key="5">
    <source>
        <dbReference type="Pfam" id="PF13470"/>
    </source>
</evidence>
<protein>
    <submittedName>
        <fullName evidence="6">PIN domain-containing protein</fullName>
    </submittedName>
</protein>
<evidence type="ECO:0000256" key="2">
    <source>
        <dbReference type="ARBA" id="ARBA00022723"/>
    </source>
</evidence>
<accession>A0A510HH77</accession>
<evidence type="ECO:0000313" key="7">
    <source>
        <dbReference type="Proteomes" id="UP000318065"/>
    </source>
</evidence>
<keyword evidence="3" id="KW-0378">Hydrolase</keyword>
<gene>
    <name evidence="6" type="ORF">RxyAA322_11650</name>
</gene>
<dbReference type="GO" id="GO:0016787">
    <property type="term" value="F:hydrolase activity"/>
    <property type="evidence" value="ECO:0007669"/>
    <property type="project" value="UniProtKB-KW"/>
</dbReference>
<keyword evidence="2" id="KW-0479">Metal-binding</keyword>
<keyword evidence="4" id="KW-0460">Magnesium</keyword>
<dbReference type="GO" id="GO:0046872">
    <property type="term" value="F:metal ion binding"/>
    <property type="evidence" value="ECO:0007669"/>
    <property type="project" value="UniProtKB-KW"/>
</dbReference>
<dbReference type="InterPro" id="IPR002716">
    <property type="entry name" value="PIN_dom"/>
</dbReference>
<reference evidence="6" key="1">
    <citation type="journal article" date="2019" name="Microbiol. Resour. Announc.">
        <title>Complete Genome Sequence of Rubrobacter xylanophilus Strain AA3-22, Isolated from Arima Onsen in Japan.</title>
        <authorList>
            <person name="Tomariguchi N."/>
            <person name="Miyazaki K."/>
        </authorList>
    </citation>
    <scope>NUCLEOTIDE SEQUENCE [LARGE SCALE GENOMIC DNA]</scope>
    <source>
        <strain evidence="6">AA3-22</strain>
    </source>
</reference>
<organism evidence="6 7">
    <name type="scientific">Rubrobacter xylanophilus</name>
    <dbReference type="NCBI Taxonomy" id="49319"/>
    <lineage>
        <taxon>Bacteria</taxon>
        <taxon>Bacillati</taxon>
        <taxon>Actinomycetota</taxon>
        <taxon>Rubrobacteria</taxon>
        <taxon>Rubrobacterales</taxon>
        <taxon>Rubrobacteraceae</taxon>
        <taxon>Rubrobacter</taxon>
    </lineage>
</organism>
<evidence type="ECO:0000256" key="4">
    <source>
        <dbReference type="ARBA" id="ARBA00022842"/>
    </source>
</evidence>
<dbReference type="SUPFAM" id="SSF88723">
    <property type="entry name" value="PIN domain-like"/>
    <property type="match status" value="1"/>
</dbReference>
<dbReference type="OrthoDB" id="113459at2"/>
<keyword evidence="7" id="KW-1185">Reference proteome</keyword>
<feature type="domain" description="PIN" evidence="5">
    <location>
        <begin position="5"/>
        <end position="109"/>
    </location>
</feature>
<dbReference type="Proteomes" id="UP000318065">
    <property type="component" value="Chromosome"/>
</dbReference>
<sequence length="191" mass="21819">MPFVALLDANVLYPAYLRDLLLRLAQAGVYQPRWSAKILDEVARNVKKGRDAAGRQKVDRMISLMQQHFEDAEVTGYEGLLPAMTNDPKDRHVLAAAITGGADVIVTYNLGHFPPHSREPYNIDAQGSDEFLLHQWEQVDPERFVAILERWTAQLQRHPDTLEGVLEERLITTAPEFSRAVLEYVRREKSR</sequence>
<dbReference type="Pfam" id="PF13470">
    <property type="entry name" value="PIN_3"/>
    <property type="match status" value="1"/>
</dbReference>
<dbReference type="GO" id="GO:0004518">
    <property type="term" value="F:nuclease activity"/>
    <property type="evidence" value="ECO:0007669"/>
    <property type="project" value="UniProtKB-KW"/>
</dbReference>